<reference evidence="2 3" key="1">
    <citation type="submission" date="2019-06" db="EMBL/GenBank/DDBJ databases">
        <authorList>
            <person name="Li F."/>
        </authorList>
    </citation>
    <scope>NUCLEOTIDE SEQUENCE [LARGE SCALE GENOMIC DNA]</scope>
    <source>
        <strain evidence="2 3">10F1D-1</strain>
    </source>
</reference>
<comment type="caution">
    <text evidence="2">The sequence shown here is derived from an EMBL/GenBank/DDBJ whole genome shotgun (WGS) entry which is preliminary data.</text>
</comment>
<proteinExistence type="predicted"/>
<protein>
    <submittedName>
        <fullName evidence="2">Uncharacterized protein</fullName>
    </submittedName>
</protein>
<gene>
    <name evidence="2" type="ORF">FJ657_11100</name>
</gene>
<name>A0A506Y2W0_9MICO</name>
<evidence type="ECO:0000313" key="3">
    <source>
        <dbReference type="Proteomes" id="UP000316252"/>
    </source>
</evidence>
<evidence type="ECO:0000256" key="1">
    <source>
        <dbReference type="SAM" id="MobiDB-lite"/>
    </source>
</evidence>
<sequence>MTDGFGDTQQSGARAEAPPFDAAPTAYPVHPTRQPTVGAAPLWADASAVISRYPARPTPTPAFSADRGQWWSWFLGGGRYGFEYSLAAAAPRTRDPNGAYWTYMAIAQQNPSLFFVGQYEARAKQERLRVEAEALRPYFGDGPAAFIGVSMAGIHLPTVPLIRWADLALVVRTNVRALRSRAKNSPLLPDPGVGGLDGDGELVLLFRNGPAVRGSVDPRYDRVVLPCTTASGQQWGAVVAQLHPGLRPEQALELIFLVELLGAPQGVRFGDTGGPADEVDAFRLLDQMRAAS</sequence>
<dbReference type="EMBL" id="VHQG01000002">
    <property type="protein sequence ID" value="TPW76322.1"/>
    <property type="molecule type" value="Genomic_DNA"/>
</dbReference>
<feature type="region of interest" description="Disordered" evidence="1">
    <location>
        <begin position="1"/>
        <end position="31"/>
    </location>
</feature>
<evidence type="ECO:0000313" key="2">
    <source>
        <dbReference type="EMBL" id="TPW76322.1"/>
    </source>
</evidence>
<keyword evidence="3" id="KW-1185">Reference proteome</keyword>
<dbReference type="Proteomes" id="UP000316252">
    <property type="component" value="Unassembled WGS sequence"/>
</dbReference>
<dbReference type="AlphaFoldDB" id="A0A506Y2W0"/>
<organism evidence="2 3">
    <name type="scientific">Schumannella soli</name>
    <dbReference type="NCBI Taxonomy" id="2590779"/>
    <lineage>
        <taxon>Bacteria</taxon>
        <taxon>Bacillati</taxon>
        <taxon>Actinomycetota</taxon>
        <taxon>Actinomycetes</taxon>
        <taxon>Micrococcales</taxon>
        <taxon>Microbacteriaceae</taxon>
        <taxon>Schumannella</taxon>
    </lineage>
</organism>
<dbReference type="RefSeq" id="WP_141163678.1">
    <property type="nucleotide sequence ID" value="NZ_VHQG01000002.1"/>
</dbReference>
<dbReference type="OrthoDB" id="3539621at2"/>
<accession>A0A506Y2W0</accession>